<feature type="transmembrane region" description="Helical" evidence="6">
    <location>
        <begin position="551"/>
        <end position="570"/>
    </location>
</feature>
<dbReference type="Pfam" id="PF00069">
    <property type="entry name" value="Pkinase"/>
    <property type="match status" value="1"/>
</dbReference>
<feature type="domain" description="Protein kinase" evidence="7">
    <location>
        <begin position="15"/>
        <end position="275"/>
    </location>
</feature>
<protein>
    <submittedName>
        <fullName evidence="8">Protein kinase domain-containing protein</fullName>
    </submittedName>
</protein>
<dbReference type="GO" id="GO:0005524">
    <property type="term" value="F:ATP binding"/>
    <property type="evidence" value="ECO:0007669"/>
    <property type="project" value="UniProtKB-UniRule"/>
</dbReference>
<accession>A0A1G6PQ48</accession>
<dbReference type="Gene3D" id="1.10.510.10">
    <property type="entry name" value="Transferase(Phosphotransferase) domain 1"/>
    <property type="match status" value="1"/>
</dbReference>
<feature type="transmembrane region" description="Helical" evidence="6">
    <location>
        <begin position="423"/>
        <end position="442"/>
    </location>
</feature>
<dbReference type="PANTHER" id="PTHR43289:SF34">
    <property type="entry name" value="SERINE_THREONINE-PROTEIN KINASE YBDM-RELATED"/>
    <property type="match status" value="1"/>
</dbReference>
<sequence length="592" mass="61380">MERIGLEPGTEIGGYRIVSPLGTGAMGAVYKAVDGGGSLVAFKLLHAQVSADAETRRRLGREISALQKVNHPAVAHLLDAEADSSEMFIVTALVDGLTLEEEIAGRGPLDALDLFELADQLRDALDAVHAAGVIHRDLKPGNVLISDAGPVLIDFGIAHGMEDARVTSVGFVMGTPGYLAPELLDRMDPSAATDWWGWAAMLVYAATGRAPFGVRPLEAVITRARSGDPDVAGLGPLTAGALRGALAADPALRWSPDRVVAALREAAEVGDAPVVGVAAGGIGAYGGGDGRTEVLGAGQPLTEVVGAGLDQTEVFDGRVGRHEPFADAVNLTHTSVLPATAAATELVPPVAPGMGAPASYAPGLDPYPYDMANPDPAQHGPGPGFPAPQGYLAPPVRRRPFAVLALAVPLVLAGATYPGKTLVVLLALTVFARVVGIVHSSFHSRREVRGARGGDGLRAVVRSPWHAVRAVVAEVPSLLVAASTVIIVGGVAWWALTTDRVVIGSGENEPWVYAVVLAAVTAIAAVLLWFGPVTSLVRHGGRVVLNRVAPGWVGTLVVVVLAVLVSWYFLDLIQSGHPIDWAPIQEPPSFGQ</sequence>
<keyword evidence="6" id="KW-0472">Membrane</keyword>
<dbReference type="Gene3D" id="3.30.200.20">
    <property type="entry name" value="Phosphorylase Kinase, domain 1"/>
    <property type="match status" value="1"/>
</dbReference>
<dbReference type="AlphaFoldDB" id="A0A1G6PQ48"/>
<dbReference type="EMBL" id="FMYH01000004">
    <property type="protein sequence ID" value="SDC82372.1"/>
    <property type="molecule type" value="Genomic_DNA"/>
</dbReference>
<keyword evidence="2 5" id="KW-0547">Nucleotide-binding</keyword>
<dbReference type="STRING" id="1814289.SAMN05216410_2326"/>
<dbReference type="PROSITE" id="PS00108">
    <property type="entry name" value="PROTEIN_KINASE_ST"/>
    <property type="match status" value="1"/>
</dbReference>
<evidence type="ECO:0000256" key="5">
    <source>
        <dbReference type="PROSITE-ProRule" id="PRU10141"/>
    </source>
</evidence>
<organism evidence="8 9">
    <name type="scientific">Sanguibacter gelidistatuariae</name>
    <dbReference type="NCBI Taxonomy" id="1814289"/>
    <lineage>
        <taxon>Bacteria</taxon>
        <taxon>Bacillati</taxon>
        <taxon>Actinomycetota</taxon>
        <taxon>Actinomycetes</taxon>
        <taxon>Micrococcales</taxon>
        <taxon>Sanguibacteraceae</taxon>
        <taxon>Sanguibacter</taxon>
    </lineage>
</organism>
<evidence type="ECO:0000256" key="4">
    <source>
        <dbReference type="ARBA" id="ARBA00022840"/>
    </source>
</evidence>
<feature type="transmembrane region" description="Helical" evidence="6">
    <location>
        <begin position="478"/>
        <end position="496"/>
    </location>
</feature>
<dbReference type="InterPro" id="IPR011009">
    <property type="entry name" value="Kinase-like_dom_sf"/>
</dbReference>
<dbReference type="SMART" id="SM00220">
    <property type="entry name" value="S_TKc"/>
    <property type="match status" value="1"/>
</dbReference>
<dbReference type="CDD" id="cd14014">
    <property type="entry name" value="STKc_PknB_like"/>
    <property type="match status" value="1"/>
</dbReference>
<feature type="transmembrane region" description="Helical" evidence="6">
    <location>
        <begin position="511"/>
        <end position="530"/>
    </location>
</feature>
<dbReference type="PROSITE" id="PS50011">
    <property type="entry name" value="PROTEIN_KINASE_DOM"/>
    <property type="match status" value="1"/>
</dbReference>
<proteinExistence type="predicted"/>
<dbReference type="RefSeq" id="WP_093183389.1">
    <property type="nucleotide sequence ID" value="NZ_FMYH01000004.1"/>
</dbReference>
<dbReference type="SUPFAM" id="SSF56112">
    <property type="entry name" value="Protein kinase-like (PK-like)"/>
    <property type="match status" value="1"/>
</dbReference>
<reference evidence="8 9" key="1">
    <citation type="submission" date="2016-09" db="EMBL/GenBank/DDBJ databases">
        <authorList>
            <person name="Capua I."/>
            <person name="De Benedictis P."/>
            <person name="Joannis T."/>
            <person name="Lombin L.H."/>
            <person name="Cattoli G."/>
        </authorList>
    </citation>
    <scope>NUCLEOTIDE SEQUENCE [LARGE SCALE GENOMIC DNA]</scope>
    <source>
        <strain evidence="8 9">ISLP-3</strain>
    </source>
</reference>
<dbReference type="InterPro" id="IPR008271">
    <property type="entry name" value="Ser/Thr_kinase_AS"/>
</dbReference>
<evidence type="ECO:0000256" key="3">
    <source>
        <dbReference type="ARBA" id="ARBA00022777"/>
    </source>
</evidence>
<keyword evidence="1" id="KW-0808">Transferase</keyword>
<evidence type="ECO:0000256" key="2">
    <source>
        <dbReference type="ARBA" id="ARBA00022741"/>
    </source>
</evidence>
<dbReference type="GO" id="GO:0004674">
    <property type="term" value="F:protein serine/threonine kinase activity"/>
    <property type="evidence" value="ECO:0007669"/>
    <property type="project" value="TreeGrafter"/>
</dbReference>
<evidence type="ECO:0000313" key="8">
    <source>
        <dbReference type="EMBL" id="SDC82372.1"/>
    </source>
</evidence>
<keyword evidence="6" id="KW-1133">Transmembrane helix</keyword>
<keyword evidence="3 8" id="KW-0418">Kinase</keyword>
<keyword evidence="9" id="KW-1185">Reference proteome</keyword>
<dbReference type="PROSITE" id="PS00107">
    <property type="entry name" value="PROTEIN_KINASE_ATP"/>
    <property type="match status" value="1"/>
</dbReference>
<dbReference type="Proteomes" id="UP000199039">
    <property type="component" value="Unassembled WGS sequence"/>
</dbReference>
<feature type="binding site" evidence="5">
    <location>
        <position position="43"/>
    </location>
    <ligand>
        <name>ATP</name>
        <dbReference type="ChEBI" id="CHEBI:30616"/>
    </ligand>
</feature>
<evidence type="ECO:0000259" key="7">
    <source>
        <dbReference type="PROSITE" id="PS50011"/>
    </source>
</evidence>
<name>A0A1G6PQ48_9MICO</name>
<dbReference type="PANTHER" id="PTHR43289">
    <property type="entry name" value="MITOGEN-ACTIVATED PROTEIN KINASE KINASE KINASE 20-RELATED"/>
    <property type="match status" value="1"/>
</dbReference>
<keyword evidence="6" id="KW-0812">Transmembrane</keyword>
<keyword evidence="4 5" id="KW-0067">ATP-binding</keyword>
<dbReference type="OrthoDB" id="9762169at2"/>
<dbReference type="InterPro" id="IPR017441">
    <property type="entry name" value="Protein_kinase_ATP_BS"/>
</dbReference>
<evidence type="ECO:0000256" key="1">
    <source>
        <dbReference type="ARBA" id="ARBA00022679"/>
    </source>
</evidence>
<dbReference type="InterPro" id="IPR000719">
    <property type="entry name" value="Prot_kinase_dom"/>
</dbReference>
<gene>
    <name evidence="8" type="ORF">SAMN05216410_2326</name>
</gene>
<evidence type="ECO:0000313" key="9">
    <source>
        <dbReference type="Proteomes" id="UP000199039"/>
    </source>
</evidence>
<evidence type="ECO:0000256" key="6">
    <source>
        <dbReference type="SAM" id="Phobius"/>
    </source>
</evidence>